<evidence type="ECO:0000256" key="5">
    <source>
        <dbReference type="ARBA" id="ARBA00049277"/>
    </source>
</evidence>
<feature type="binding site" evidence="9">
    <location>
        <position position="73"/>
    </location>
    <ligand>
        <name>substrate</name>
    </ligand>
</feature>
<dbReference type="SUPFAM" id="SSF52283">
    <property type="entry name" value="Formate/glycerate dehydrogenase catalytic domain-like"/>
    <property type="match status" value="1"/>
</dbReference>
<dbReference type="SMART" id="SM01002">
    <property type="entry name" value="AlaDh_PNT_C"/>
    <property type="match status" value="1"/>
</dbReference>
<accession>A0A5C5USQ1</accession>
<dbReference type="AlphaFoldDB" id="A0A5C5USQ1"/>
<dbReference type="Gene3D" id="3.40.50.720">
    <property type="entry name" value="NAD(P)-binding Rossmann-like Domain"/>
    <property type="match status" value="2"/>
</dbReference>
<evidence type="ECO:0000256" key="4">
    <source>
        <dbReference type="ARBA" id="ARBA00023027"/>
    </source>
</evidence>
<dbReference type="PANTHER" id="PTHR42795:SF1">
    <property type="entry name" value="ALANINE DEHYDROGENASE"/>
    <property type="match status" value="1"/>
</dbReference>
<keyword evidence="3 7" id="KW-0560">Oxidoreductase</keyword>
<dbReference type="PANTHER" id="PTHR42795">
    <property type="entry name" value="ALANINE DEHYDROGENASE"/>
    <property type="match status" value="1"/>
</dbReference>
<dbReference type="RefSeq" id="WP_146323204.1">
    <property type="nucleotide sequence ID" value="NZ_BAABLR010000076.1"/>
</dbReference>
<comment type="similarity">
    <text evidence="2 7">Belongs to the AlaDH/PNT family.</text>
</comment>
<dbReference type="GO" id="GO:0005886">
    <property type="term" value="C:plasma membrane"/>
    <property type="evidence" value="ECO:0007669"/>
    <property type="project" value="TreeGrafter"/>
</dbReference>
<evidence type="ECO:0000256" key="3">
    <source>
        <dbReference type="ARBA" id="ARBA00023002"/>
    </source>
</evidence>
<feature type="active site" description="Proton donor/acceptor" evidence="8">
    <location>
        <position position="94"/>
    </location>
</feature>
<dbReference type="InterPro" id="IPR007886">
    <property type="entry name" value="AlaDH/PNT_N"/>
</dbReference>
<feature type="binding site" evidence="10">
    <location>
        <begin position="265"/>
        <end position="268"/>
    </location>
    <ligand>
        <name>NAD(+)</name>
        <dbReference type="ChEBI" id="CHEBI:57540"/>
    </ligand>
</feature>
<comment type="pathway">
    <text evidence="1 7">Amino-acid degradation; L-alanine degradation via dehydrogenase pathway; NH(3) and pyruvate from L-alanine: step 1/1.</text>
</comment>
<dbReference type="InterPro" id="IPR007698">
    <property type="entry name" value="AlaDH/PNT_NAD(H)-bd"/>
</dbReference>
<dbReference type="GO" id="GO:0000286">
    <property type="term" value="F:alanine dehydrogenase activity"/>
    <property type="evidence" value="ECO:0007669"/>
    <property type="project" value="UniProtKB-UniRule"/>
</dbReference>
<dbReference type="Pfam" id="PF01262">
    <property type="entry name" value="AlaDh_PNT_C"/>
    <property type="match status" value="1"/>
</dbReference>
<organism evidence="13 14">
    <name type="scientific">Corynebacterium canis</name>
    <dbReference type="NCBI Taxonomy" id="679663"/>
    <lineage>
        <taxon>Bacteria</taxon>
        <taxon>Bacillati</taxon>
        <taxon>Actinomycetota</taxon>
        <taxon>Actinomycetes</taxon>
        <taxon>Mycobacteriales</taxon>
        <taxon>Corynebacteriaceae</taxon>
        <taxon>Corynebacterium</taxon>
    </lineage>
</organism>
<proteinExistence type="inferred from homology"/>
<feature type="binding site" evidence="10">
    <location>
        <position position="196"/>
    </location>
    <ligand>
        <name>NAD(+)</name>
        <dbReference type="ChEBI" id="CHEBI:57540"/>
    </ligand>
</feature>
<dbReference type="SUPFAM" id="SSF51735">
    <property type="entry name" value="NAD(P)-binding Rossmann-fold domains"/>
    <property type="match status" value="1"/>
</dbReference>
<dbReference type="EMBL" id="VOHM01000001">
    <property type="protein sequence ID" value="TWT29088.1"/>
    <property type="molecule type" value="Genomic_DNA"/>
</dbReference>
<feature type="domain" description="Alanine dehydrogenase/pyridine nucleotide transhydrogenase NAD(H)-binding" evidence="11">
    <location>
        <begin position="147"/>
        <end position="295"/>
    </location>
</feature>
<dbReference type="InterPro" id="IPR008141">
    <property type="entry name" value="Ala_DH"/>
</dbReference>
<evidence type="ECO:0000256" key="8">
    <source>
        <dbReference type="PIRSR" id="PIRSR000183-1"/>
    </source>
</evidence>
<evidence type="ECO:0000256" key="9">
    <source>
        <dbReference type="PIRSR" id="PIRSR000183-2"/>
    </source>
</evidence>
<dbReference type="EC" id="1.4.1.1" evidence="7"/>
<evidence type="ECO:0000313" key="13">
    <source>
        <dbReference type="EMBL" id="TWT29088.1"/>
    </source>
</evidence>
<evidence type="ECO:0000256" key="10">
    <source>
        <dbReference type="PIRSR" id="PIRSR000183-3"/>
    </source>
</evidence>
<feature type="binding site" evidence="10">
    <location>
        <begin position="296"/>
        <end position="299"/>
    </location>
    <ligand>
        <name>NAD(+)</name>
        <dbReference type="ChEBI" id="CHEBI:57540"/>
    </ligand>
</feature>
<dbReference type="InterPro" id="IPR036291">
    <property type="entry name" value="NAD(P)-bd_dom_sf"/>
</dbReference>
<dbReference type="SMART" id="SM01003">
    <property type="entry name" value="AlaDh_PNT_N"/>
    <property type="match status" value="1"/>
</dbReference>
<comment type="caution">
    <text evidence="13">The sequence shown here is derived from an EMBL/GenBank/DDBJ whole genome shotgun (WGS) entry which is preliminary data.</text>
</comment>
<feature type="binding site" evidence="10">
    <location>
        <begin position="237"/>
        <end position="238"/>
    </location>
    <ligand>
        <name>NAD(+)</name>
        <dbReference type="ChEBI" id="CHEBI:57540"/>
    </ligand>
</feature>
<dbReference type="PIRSF" id="PIRSF000183">
    <property type="entry name" value="Alanine_dh"/>
    <property type="match status" value="1"/>
</dbReference>
<dbReference type="Pfam" id="PF05222">
    <property type="entry name" value="AlaDh_PNT_N"/>
    <property type="match status" value="1"/>
</dbReference>
<gene>
    <name evidence="13" type="primary">ald</name>
    <name evidence="13" type="ORF">FRX94_00775</name>
</gene>
<keyword evidence="4 7" id="KW-0520">NAD</keyword>
<reference evidence="13 14" key="1">
    <citation type="submission" date="2019-08" db="EMBL/GenBank/DDBJ databases">
        <authorList>
            <person name="Lei W."/>
        </authorList>
    </citation>
    <scope>NUCLEOTIDE SEQUENCE [LARGE SCALE GENOMIC DNA]</scope>
    <source>
        <strain evidence="13 14">CCUG 58627</strain>
    </source>
</reference>
<comment type="catalytic activity">
    <reaction evidence="5 7">
        <text>L-alanine + NAD(+) + H2O = pyruvate + NH4(+) + NADH + H(+)</text>
        <dbReference type="Rhea" id="RHEA:18405"/>
        <dbReference type="ChEBI" id="CHEBI:15361"/>
        <dbReference type="ChEBI" id="CHEBI:15377"/>
        <dbReference type="ChEBI" id="CHEBI:15378"/>
        <dbReference type="ChEBI" id="CHEBI:28938"/>
        <dbReference type="ChEBI" id="CHEBI:57540"/>
        <dbReference type="ChEBI" id="CHEBI:57945"/>
        <dbReference type="ChEBI" id="CHEBI:57972"/>
        <dbReference type="EC" id="1.4.1.1"/>
    </reaction>
</comment>
<feature type="active site" description="Proton donor/acceptor" evidence="8">
    <location>
        <position position="268"/>
    </location>
</feature>
<dbReference type="UniPathway" id="UPA00527">
    <property type="reaction ID" value="UER00585"/>
</dbReference>
<keyword evidence="14" id="KW-1185">Reference proteome</keyword>
<evidence type="ECO:0000256" key="7">
    <source>
        <dbReference type="PIRNR" id="PIRNR000183"/>
    </source>
</evidence>
<protein>
    <recommendedName>
        <fullName evidence="7">Alanine dehydrogenase</fullName>
        <ecNumber evidence="7">1.4.1.1</ecNumber>
    </recommendedName>
</protein>
<evidence type="ECO:0000256" key="2">
    <source>
        <dbReference type="ARBA" id="ARBA00005689"/>
    </source>
</evidence>
<feature type="binding site" evidence="10">
    <location>
        <position position="277"/>
    </location>
    <ligand>
        <name>NAD(+)</name>
        <dbReference type="ChEBI" id="CHEBI:57540"/>
    </ligand>
</feature>
<feature type="binding site" evidence="9">
    <location>
        <position position="15"/>
    </location>
    <ligand>
        <name>substrate</name>
    </ligand>
</feature>
<comment type="function">
    <text evidence="7">Catalyzes the reversible reductive amination of pyruvate to L-alanine.</text>
</comment>
<feature type="binding site" evidence="10">
    <location>
        <position position="132"/>
    </location>
    <ligand>
        <name>NAD(+)</name>
        <dbReference type="ChEBI" id="CHEBI:57540"/>
    </ligand>
</feature>
<dbReference type="FunFam" id="3.40.50.720:FF:000433">
    <property type="entry name" value="Alanine dehydrogenase 1"/>
    <property type="match status" value="1"/>
</dbReference>
<evidence type="ECO:0000313" key="14">
    <source>
        <dbReference type="Proteomes" id="UP000320791"/>
    </source>
</evidence>
<feature type="binding site" evidence="10">
    <location>
        <position position="218"/>
    </location>
    <ligand>
        <name>NAD(+)</name>
        <dbReference type="ChEBI" id="CHEBI:57540"/>
    </ligand>
</feature>
<keyword evidence="10" id="KW-0547">Nucleotide-binding</keyword>
<feature type="domain" description="Alanine dehydrogenase/pyridine nucleotide transhydrogenase N-terminal" evidence="12">
    <location>
        <begin position="4"/>
        <end position="135"/>
    </location>
</feature>
<evidence type="ECO:0000256" key="6">
    <source>
        <dbReference type="ARBA" id="ARBA00056662"/>
    </source>
</evidence>
<dbReference type="GO" id="GO:0000166">
    <property type="term" value="F:nucleotide binding"/>
    <property type="evidence" value="ECO:0007669"/>
    <property type="project" value="UniProtKB-KW"/>
</dbReference>
<dbReference type="CDD" id="cd05305">
    <property type="entry name" value="L-AlaDH"/>
    <property type="match status" value="1"/>
</dbReference>
<name>A0A5C5USQ1_9CORY</name>
<dbReference type="GO" id="GO:0042853">
    <property type="term" value="P:L-alanine catabolic process"/>
    <property type="evidence" value="ECO:0007669"/>
    <property type="project" value="UniProtKB-UniPathway"/>
</dbReference>
<sequence length="358" mass="36684">MRVGVPTETKDHEQRVAMTPEGVRTLTAAGHTVIVERGAGVGAGFPDAEYETAGAELGTSDAAWGCELVVKVKEPTPAEYQYLRADQTLFCYLHLAAEPKLARALQDAGTTAIGFETVTDANGGLPLLTPMSEIAGRLSVQIGAQLLTNPEGGPGVLLGGISGVAPINVTVIGGGTSGAQAVDVAVGLGAQVTVLDINTATLRRFMERYQGRVHCVSSSPNAIAEALSRSHLVIGAVLVPGARAPQVVTTEDLAGMPAGSVFVDIAIDQGGCTAESRPTSHSEPTFRCGNVTMYCVTNMPGSAQITATKALAAETLPFVQQLAALGTEDALAANPHLAAGLNIAGGEIVHEGVRQALC</sequence>
<comment type="function">
    <text evidence="6">May play a role in cell wall synthesis as L-alanine is an important constituent of the peptidoglycan layer.</text>
</comment>
<evidence type="ECO:0000259" key="11">
    <source>
        <dbReference type="SMART" id="SM01002"/>
    </source>
</evidence>
<evidence type="ECO:0000259" key="12">
    <source>
        <dbReference type="SMART" id="SM01003"/>
    </source>
</evidence>
<dbReference type="Proteomes" id="UP000320791">
    <property type="component" value="Unassembled WGS sequence"/>
</dbReference>
<evidence type="ECO:0000256" key="1">
    <source>
        <dbReference type="ARBA" id="ARBA00005206"/>
    </source>
</evidence>
<dbReference type="NCBIfam" id="TIGR00518">
    <property type="entry name" value="alaDH"/>
    <property type="match status" value="1"/>
</dbReference>
<dbReference type="OrthoDB" id="9804592at2"/>